<dbReference type="PROSITE" id="PS51257">
    <property type="entry name" value="PROKAR_LIPOPROTEIN"/>
    <property type="match status" value="1"/>
</dbReference>
<dbReference type="Proteomes" id="UP001596494">
    <property type="component" value="Unassembled WGS sequence"/>
</dbReference>
<feature type="chain" id="PRO_5045182007" description="DUF4367 domain-containing protein" evidence="1">
    <location>
        <begin position="19"/>
        <end position="160"/>
    </location>
</feature>
<keyword evidence="3" id="KW-1185">Reference proteome</keyword>
<dbReference type="EMBL" id="JBHTBY010000017">
    <property type="protein sequence ID" value="MFC7322891.1"/>
    <property type="molecule type" value="Genomic_DNA"/>
</dbReference>
<keyword evidence="1" id="KW-0732">Signal</keyword>
<reference evidence="3" key="1">
    <citation type="journal article" date="2019" name="Int. J. Syst. Evol. Microbiol.">
        <title>The Global Catalogue of Microorganisms (GCM) 10K type strain sequencing project: providing services to taxonomists for standard genome sequencing and annotation.</title>
        <authorList>
            <consortium name="The Broad Institute Genomics Platform"/>
            <consortium name="The Broad Institute Genome Sequencing Center for Infectious Disease"/>
            <person name="Wu L."/>
            <person name="Ma J."/>
        </authorList>
    </citation>
    <scope>NUCLEOTIDE SEQUENCE [LARGE SCALE GENOMIC DNA]</scope>
    <source>
        <strain evidence="3">CCUG 73951</strain>
    </source>
</reference>
<proteinExistence type="predicted"/>
<evidence type="ECO:0008006" key="4">
    <source>
        <dbReference type="Google" id="ProtNLM"/>
    </source>
</evidence>
<evidence type="ECO:0000256" key="1">
    <source>
        <dbReference type="SAM" id="SignalP"/>
    </source>
</evidence>
<organism evidence="2 3">
    <name type="scientific">Halobacillus campisalis</name>
    <dbReference type="NCBI Taxonomy" id="435909"/>
    <lineage>
        <taxon>Bacteria</taxon>
        <taxon>Bacillati</taxon>
        <taxon>Bacillota</taxon>
        <taxon>Bacilli</taxon>
        <taxon>Bacillales</taxon>
        <taxon>Bacillaceae</taxon>
        <taxon>Halobacillus</taxon>
    </lineage>
</organism>
<name>A0ABW2KA40_9BACI</name>
<dbReference type="RefSeq" id="WP_289215245.1">
    <property type="nucleotide sequence ID" value="NZ_JAPVRC010000002.1"/>
</dbReference>
<gene>
    <name evidence="2" type="ORF">ACFQMN_18650</name>
</gene>
<accession>A0ABW2KA40</accession>
<evidence type="ECO:0000313" key="2">
    <source>
        <dbReference type="EMBL" id="MFC7322891.1"/>
    </source>
</evidence>
<feature type="signal peptide" evidence="1">
    <location>
        <begin position="1"/>
        <end position="18"/>
    </location>
</feature>
<sequence>MRIIMTAFSLLATLTISACSSGADLSIDSLKENYPESFGTPVEDNLSTEEQETLGLPSELPFESESIEASVIENEAEVHYQSRNADELTVTTIYNPGNVLQETETRMTLNSGSIAGVDEGEAAVFVEWFDDEDGVIYQMAYSPMEEEDRLEKAIDIANSI</sequence>
<comment type="caution">
    <text evidence="2">The sequence shown here is derived from an EMBL/GenBank/DDBJ whole genome shotgun (WGS) entry which is preliminary data.</text>
</comment>
<evidence type="ECO:0000313" key="3">
    <source>
        <dbReference type="Proteomes" id="UP001596494"/>
    </source>
</evidence>
<protein>
    <recommendedName>
        <fullName evidence="4">DUF4367 domain-containing protein</fullName>
    </recommendedName>
</protein>